<dbReference type="PANTHER" id="PTHR28251">
    <property type="entry name" value="V-TYPE ATPASE ASSEMBLY FACTOR PKR1"/>
    <property type="match status" value="1"/>
</dbReference>
<accession>A0A9P5YFC3</accession>
<keyword evidence="1" id="KW-1133">Transmembrane helix</keyword>
<dbReference type="Pfam" id="PF08636">
    <property type="entry name" value="Pkr1"/>
    <property type="match status" value="1"/>
</dbReference>
<dbReference type="GO" id="GO:0005789">
    <property type="term" value="C:endoplasmic reticulum membrane"/>
    <property type="evidence" value="ECO:0007669"/>
    <property type="project" value="TreeGrafter"/>
</dbReference>
<proteinExistence type="predicted"/>
<dbReference type="OrthoDB" id="9626941at2759"/>
<comment type="caution">
    <text evidence="2">The sequence shown here is derived from an EMBL/GenBank/DDBJ whole genome shotgun (WGS) entry which is preliminary data.</text>
</comment>
<dbReference type="Proteomes" id="UP000807353">
    <property type="component" value="Unassembled WGS sequence"/>
</dbReference>
<dbReference type="PANTHER" id="PTHR28251:SF1">
    <property type="entry name" value="V-TYPE ATPASE ASSEMBLY FACTOR PKR1"/>
    <property type="match status" value="1"/>
</dbReference>
<sequence length="96" mass="10673">MASRTEENQESFFFNILKPGSSLNPTFLAILDGAFAILFCVFLGLAYLTSGNPHIFALMGIELGLWASVKWFISELHKTSMVVDGGDRKEETKKDL</sequence>
<keyword evidence="1" id="KW-0812">Transmembrane</keyword>
<dbReference type="EMBL" id="MU150231">
    <property type="protein sequence ID" value="KAF9468932.1"/>
    <property type="molecule type" value="Genomic_DNA"/>
</dbReference>
<keyword evidence="1" id="KW-0472">Membrane</keyword>
<evidence type="ECO:0000313" key="2">
    <source>
        <dbReference type="EMBL" id="KAF9468932.1"/>
    </source>
</evidence>
<keyword evidence="3" id="KW-1185">Reference proteome</keyword>
<reference evidence="2" key="1">
    <citation type="submission" date="2020-11" db="EMBL/GenBank/DDBJ databases">
        <authorList>
            <consortium name="DOE Joint Genome Institute"/>
            <person name="Ahrendt S."/>
            <person name="Riley R."/>
            <person name="Andreopoulos W."/>
            <person name="Labutti K."/>
            <person name="Pangilinan J."/>
            <person name="Ruiz-Duenas F.J."/>
            <person name="Barrasa J.M."/>
            <person name="Sanchez-Garcia M."/>
            <person name="Camarero S."/>
            <person name="Miyauchi S."/>
            <person name="Serrano A."/>
            <person name="Linde D."/>
            <person name="Babiker R."/>
            <person name="Drula E."/>
            <person name="Ayuso-Fernandez I."/>
            <person name="Pacheco R."/>
            <person name="Padilla G."/>
            <person name="Ferreira P."/>
            <person name="Barriuso J."/>
            <person name="Kellner H."/>
            <person name="Castanera R."/>
            <person name="Alfaro M."/>
            <person name="Ramirez L."/>
            <person name="Pisabarro A.G."/>
            <person name="Kuo A."/>
            <person name="Tritt A."/>
            <person name="Lipzen A."/>
            <person name="He G."/>
            <person name="Yan M."/>
            <person name="Ng V."/>
            <person name="Cullen D."/>
            <person name="Martin F."/>
            <person name="Rosso M.-N."/>
            <person name="Henrissat B."/>
            <person name="Hibbett D."/>
            <person name="Martinez A.T."/>
            <person name="Grigoriev I.V."/>
        </authorList>
    </citation>
    <scope>NUCLEOTIDE SEQUENCE</scope>
    <source>
        <strain evidence="2">CBS 247.69</strain>
    </source>
</reference>
<protein>
    <submittedName>
        <fullName evidence="2">Uncharacterized protein</fullName>
    </submittedName>
</protein>
<dbReference type="GO" id="GO:0070072">
    <property type="term" value="P:vacuolar proton-transporting V-type ATPase complex assembly"/>
    <property type="evidence" value="ECO:0007669"/>
    <property type="project" value="InterPro"/>
</dbReference>
<evidence type="ECO:0000313" key="3">
    <source>
        <dbReference type="Proteomes" id="UP000807353"/>
    </source>
</evidence>
<evidence type="ECO:0000256" key="1">
    <source>
        <dbReference type="SAM" id="Phobius"/>
    </source>
</evidence>
<name>A0A9P5YFC3_9AGAR</name>
<dbReference type="AlphaFoldDB" id="A0A9P5YFC3"/>
<dbReference type="InterPro" id="IPR013945">
    <property type="entry name" value="Pkr1"/>
</dbReference>
<organism evidence="2 3">
    <name type="scientific">Collybia nuda</name>
    <dbReference type="NCBI Taxonomy" id="64659"/>
    <lineage>
        <taxon>Eukaryota</taxon>
        <taxon>Fungi</taxon>
        <taxon>Dikarya</taxon>
        <taxon>Basidiomycota</taxon>
        <taxon>Agaricomycotina</taxon>
        <taxon>Agaricomycetes</taxon>
        <taxon>Agaricomycetidae</taxon>
        <taxon>Agaricales</taxon>
        <taxon>Tricholomatineae</taxon>
        <taxon>Clitocybaceae</taxon>
        <taxon>Collybia</taxon>
    </lineage>
</organism>
<gene>
    <name evidence="2" type="ORF">BDZ94DRAFT_1244957</name>
</gene>
<feature type="transmembrane region" description="Helical" evidence="1">
    <location>
        <begin position="27"/>
        <end position="48"/>
    </location>
</feature>